<feature type="transmembrane region" description="Helical" evidence="1">
    <location>
        <begin position="12"/>
        <end position="40"/>
    </location>
</feature>
<reference evidence="2 3" key="1">
    <citation type="submission" date="2018-10" db="EMBL/GenBank/DDBJ databases">
        <title>Characterization of the phiCTX-like Pseudomonas aeruginosa phage Dobby isolated from a kidney stone.</title>
        <authorList>
            <person name="Johnson G."/>
            <person name="Putonti C."/>
        </authorList>
    </citation>
    <scope>NUCLEOTIDE SEQUENCE [LARGE SCALE GENOMIC DNA]</scope>
    <source>
        <strain evidence="2 3">Dobby</strain>
    </source>
</reference>
<proteinExistence type="predicted"/>
<keyword evidence="3" id="KW-1185">Reference proteome</keyword>
<keyword evidence="1" id="KW-0812">Transmembrane</keyword>
<accession>A0A3G8F3W4</accession>
<dbReference type="InterPro" id="IPR032637">
    <property type="entry name" value="Phage_holin-like"/>
</dbReference>
<keyword evidence="1" id="KW-1133">Transmembrane helix</keyword>
<dbReference type="Pfam" id="PF16931">
    <property type="entry name" value="Phage_holin_8"/>
    <property type="match status" value="1"/>
</dbReference>
<evidence type="ECO:0000313" key="3">
    <source>
        <dbReference type="Proteomes" id="UP000279248"/>
    </source>
</evidence>
<feature type="transmembrane region" description="Helical" evidence="1">
    <location>
        <begin position="52"/>
        <end position="73"/>
    </location>
</feature>
<evidence type="ECO:0000313" key="2">
    <source>
        <dbReference type="EMBL" id="AZF87850.1"/>
    </source>
</evidence>
<organism evidence="2 3">
    <name type="scientific">Pseudomonas phage Dobby</name>
    <dbReference type="NCBI Taxonomy" id="2483611"/>
    <lineage>
        <taxon>Viruses</taxon>
        <taxon>Duplodnaviria</taxon>
        <taxon>Heunggongvirae</taxon>
        <taxon>Uroviricota</taxon>
        <taxon>Caudoviricetes</taxon>
        <taxon>Peduoviridae</taxon>
        <taxon>Citexvirus</taxon>
        <taxon>Citexvirus dobby</taxon>
    </lineage>
</organism>
<dbReference type="RefSeq" id="YP_009816611.1">
    <property type="nucleotide sequence ID" value="NC_048109.1"/>
</dbReference>
<dbReference type="GeneID" id="55007892"/>
<feature type="transmembrane region" description="Helical" evidence="1">
    <location>
        <begin position="79"/>
        <end position="101"/>
    </location>
</feature>
<dbReference type="Proteomes" id="UP000279248">
    <property type="component" value="Segment"/>
</dbReference>
<protein>
    <submittedName>
        <fullName evidence="2">Membrane protein</fullName>
    </submittedName>
</protein>
<evidence type="ECO:0000256" key="1">
    <source>
        <dbReference type="SAM" id="Phobius"/>
    </source>
</evidence>
<name>A0A3G8F3W4_9CAUD</name>
<dbReference type="KEGG" id="vg:55007892"/>
<keyword evidence="1" id="KW-0472">Membrane</keyword>
<dbReference type="EMBL" id="MK034952">
    <property type="protein sequence ID" value="AZF87850.1"/>
    <property type="molecule type" value="Genomic_DNA"/>
</dbReference>
<sequence>MADLTTTATAGAIMGLGLGVTLPVDGGMLFGALLGAWLATGTKQDLKAWSRLLSLILPTCVGYLFADVALARVPWLTNLAFSAFVCALVVIPLSLKAVAWVDKVDFDDLWRRIRGGR</sequence>